<evidence type="ECO:0000313" key="3">
    <source>
        <dbReference type="Proteomes" id="UP001596368"/>
    </source>
</evidence>
<organism evidence="2 3">
    <name type="scientific">Halobaculum litoreum</name>
    <dbReference type="NCBI Taxonomy" id="3031998"/>
    <lineage>
        <taxon>Archaea</taxon>
        <taxon>Methanobacteriati</taxon>
        <taxon>Methanobacteriota</taxon>
        <taxon>Stenosarchaea group</taxon>
        <taxon>Halobacteria</taxon>
        <taxon>Halobacteriales</taxon>
        <taxon>Haloferacaceae</taxon>
        <taxon>Halobaculum</taxon>
    </lineage>
</organism>
<dbReference type="EMBL" id="JBHSZG010000001">
    <property type="protein sequence ID" value="MFC7137334.1"/>
    <property type="molecule type" value="Genomic_DNA"/>
</dbReference>
<feature type="region of interest" description="Disordered" evidence="1">
    <location>
        <begin position="44"/>
        <end position="123"/>
    </location>
</feature>
<evidence type="ECO:0000313" key="2">
    <source>
        <dbReference type="EMBL" id="MFC7137334.1"/>
    </source>
</evidence>
<dbReference type="AlphaFoldDB" id="A0ABD5XZ12"/>
<comment type="caution">
    <text evidence="2">The sequence shown here is derived from an EMBL/GenBank/DDBJ whole genome shotgun (WGS) entry which is preliminary data.</text>
</comment>
<accession>A0ABD5XZ12</accession>
<proteinExistence type="predicted"/>
<name>A0ABD5XZ12_9EURY</name>
<gene>
    <name evidence="2" type="ORF">ACFQRB_14500</name>
</gene>
<feature type="compositionally biased region" description="Low complexity" evidence="1">
    <location>
        <begin position="75"/>
        <end position="103"/>
    </location>
</feature>
<reference evidence="2 3" key="1">
    <citation type="journal article" date="2019" name="Int. J. Syst. Evol. Microbiol.">
        <title>The Global Catalogue of Microorganisms (GCM) 10K type strain sequencing project: providing services to taxonomists for standard genome sequencing and annotation.</title>
        <authorList>
            <consortium name="The Broad Institute Genomics Platform"/>
            <consortium name="The Broad Institute Genome Sequencing Center for Infectious Disease"/>
            <person name="Wu L."/>
            <person name="Ma J."/>
        </authorList>
    </citation>
    <scope>NUCLEOTIDE SEQUENCE [LARGE SCALE GENOMIC DNA]</scope>
    <source>
        <strain evidence="2 3">DT92</strain>
    </source>
</reference>
<sequence length="123" mass="12342">MQVAVIDSAGVIVRTNSAWRSYGDWEGIDESTDPCGGNYLRACRGGGDGDGGDRSRAVDGGVRAAGPRAAEADGEAVAEGSSPSSPATPTASSTSTRVTPRTSDGGSSCAPPASNTPGRRSRR</sequence>
<feature type="compositionally biased region" description="Polar residues" evidence="1">
    <location>
        <begin position="113"/>
        <end position="123"/>
    </location>
</feature>
<evidence type="ECO:0000256" key="1">
    <source>
        <dbReference type="SAM" id="MobiDB-lite"/>
    </source>
</evidence>
<keyword evidence="3" id="KW-1185">Reference proteome</keyword>
<protein>
    <submittedName>
        <fullName evidence="2">Uncharacterized protein</fullName>
    </submittedName>
</protein>
<dbReference type="Proteomes" id="UP001596368">
    <property type="component" value="Unassembled WGS sequence"/>
</dbReference>